<dbReference type="OrthoDB" id="1434354at2759"/>
<feature type="domain" description="CRAL-TRIO" evidence="1">
    <location>
        <begin position="88"/>
        <end position="261"/>
    </location>
</feature>
<dbReference type="InterPro" id="IPR036273">
    <property type="entry name" value="CRAL/TRIO_N_dom_sf"/>
</dbReference>
<gene>
    <name evidence="3" type="ORF">X798_04866</name>
</gene>
<accession>A0A238BT80</accession>
<dbReference type="PANTHER" id="PTHR23324:SF88">
    <property type="entry name" value="CRAL-TRIO DOMAIN-CONTAINING PROTEIN"/>
    <property type="match status" value="1"/>
</dbReference>
<dbReference type="InterPro" id="IPR051064">
    <property type="entry name" value="SEC14/CRAL-TRIO_domain"/>
</dbReference>
<name>A0A238BT80_9BILA</name>
<evidence type="ECO:0000313" key="3">
    <source>
        <dbReference type="EMBL" id="OZC08076.1"/>
    </source>
</evidence>
<dbReference type="GO" id="GO:0005737">
    <property type="term" value="C:cytoplasm"/>
    <property type="evidence" value="ECO:0007669"/>
    <property type="project" value="TreeGrafter"/>
</dbReference>
<dbReference type="Pfam" id="PF00650">
    <property type="entry name" value="CRAL_TRIO"/>
    <property type="match status" value="1"/>
</dbReference>
<dbReference type="SMART" id="SM00516">
    <property type="entry name" value="SEC14"/>
    <property type="match status" value="1"/>
</dbReference>
<keyword evidence="4" id="KW-1185">Reference proteome</keyword>
<reference evidence="3 4" key="1">
    <citation type="submission" date="2015-12" db="EMBL/GenBank/DDBJ databases">
        <title>Draft genome of the nematode, Onchocerca flexuosa.</title>
        <authorList>
            <person name="Mitreva M."/>
        </authorList>
    </citation>
    <scope>NUCLEOTIDE SEQUENCE [LARGE SCALE GENOMIC DNA]</scope>
    <source>
        <strain evidence="3">Red Deer</strain>
    </source>
</reference>
<proteinExistence type="predicted"/>
<evidence type="ECO:0008006" key="5">
    <source>
        <dbReference type="Google" id="ProtNLM"/>
    </source>
</evidence>
<organism evidence="3 4">
    <name type="scientific">Onchocerca flexuosa</name>
    <dbReference type="NCBI Taxonomy" id="387005"/>
    <lineage>
        <taxon>Eukaryota</taxon>
        <taxon>Metazoa</taxon>
        <taxon>Ecdysozoa</taxon>
        <taxon>Nematoda</taxon>
        <taxon>Chromadorea</taxon>
        <taxon>Rhabditida</taxon>
        <taxon>Spirurina</taxon>
        <taxon>Spiruromorpha</taxon>
        <taxon>Filarioidea</taxon>
        <taxon>Onchocercidae</taxon>
        <taxon>Onchocerca</taxon>
    </lineage>
</organism>
<dbReference type="AlphaFoldDB" id="A0A238BT80"/>
<evidence type="ECO:0000259" key="2">
    <source>
        <dbReference type="PROSITE" id="PS50866"/>
    </source>
</evidence>
<dbReference type="Gene3D" id="2.60.120.680">
    <property type="entry name" value="GOLD domain"/>
    <property type="match status" value="1"/>
</dbReference>
<dbReference type="EMBL" id="KZ270015">
    <property type="protein sequence ID" value="OZC08076.1"/>
    <property type="molecule type" value="Genomic_DNA"/>
</dbReference>
<dbReference type="SUPFAM" id="SSF52087">
    <property type="entry name" value="CRAL/TRIO domain"/>
    <property type="match status" value="1"/>
</dbReference>
<dbReference type="PROSITE" id="PS50866">
    <property type="entry name" value="GOLD"/>
    <property type="match status" value="1"/>
</dbReference>
<feature type="domain" description="GOLD" evidence="2">
    <location>
        <begin position="282"/>
        <end position="378"/>
    </location>
</feature>
<dbReference type="Gene3D" id="3.40.525.10">
    <property type="entry name" value="CRAL-TRIO lipid binding domain"/>
    <property type="match status" value="1"/>
</dbReference>
<dbReference type="Proteomes" id="UP000242913">
    <property type="component" value="Unassembled WGS sequence"/>
</dbReference>
<dbReference type="PANTHER" id="PTHR23324">
    <property type="entry name" value="SEC14 RELATED PROTEIN"/>
    <property type="match status" value="1"/>
</dbReference>
<dbReference type="InterPro" id="IPR001251">
    <property type="entry name" value="CRAL-TRIO_dom"/>
</dbReference>
<dbReference type="InterPro" id="IPR036598">
    <property type="entry name" value="GOLD_dom_sf"/>
</dbReference>
<dbReference type="InterPro" id="IPR036865">
    <property type="entry name" value="CRAL-TRIO_dom_sf"/>
</dbReference>
<sequence>MPERYDENHTTDIHQEDIIEFRKRMAPLLKKYPCYDTDFALLRWLEGYKFDQEMAEQKMKWSLNAMNAVGVFEKDLSSIEKIEETLKATIPLNDYFPNGILGYDKNGYLLLIYNIGKAHPRSLISAERMSRFYINAIYGYEGMQCLIRSEEAKRGYKLGAIIIADLNDFKYDVVFHLPAVKIYITGARVLQEMFPDVTVKLYVVNAPCTVQYLVKMVIASIAKETMNMIEFLGSNYKEILIEKHGAKFLPKKYGGVLDDNIFRRGGEVPKHIAEMNKKHISEKKLEKIVVNARNKKVVNINVEKPDSKLSWYFICSPGDIDFCVLFEGNEVWPCFRISTEFRAEYNEIMCKKAGIYQLSFCNRHGYIRSKCIQYHVDVVEPLA</sequence>
<dbReference type="InterPro" id="IPR009038">
    <property type="entry name" value="GOLD_dom"/>
</dbReference>
<protein>
    <recommendedName>
        <fullName evidence="5">CRAL-TRIO domain-containing protein</fullName>
    </recommendedName>
</protein>
<dbReference type="PROSITE" id="PS50191">
    <property type="entry name" value="CRAL_TRIO"/>
    <property type="match status" value="1"/>
</dbReference>
<evidence type="ECO:0000259" key="1">
    <source>
        <dbReference type="PROSITE" id="PS50191"/>
    </source>
</evidence>
<dbReference type="CDD" id="cd00170">
    <property type="entry name" value="SEC14"/>
    <property type="match status" value="1"/>
</dbReference>
<dbReference type="SUPFAM" id="SSF101576">
    <property type="entry name" value="Supernatant protein factor (SPF), C-terminal domain"/>
    <property type="match status" value="1"/>
</dbReference>
<dbReference type="SUPFAM" id="SSF46938">
    <property type="entry name" value="CRAL/TRIO N-terminal domain"/>
    <property type="match status" value="1"/>
</dbReference>
<evidence type="ECO:0000313" key="4">
    <source>
        <dbReference type="Proteomes" id="UP000242913"/>
    </source>
</evidence>